<dbReference type="Proteomes" id="UP000184203">
    <property type="component" value="Unassembled WGS sequence"/>
</dbReference>
<feature type="domain" description="Intracellular proteinase inhibitor BsuPI" evidence="2">
    <location>
        <begin position="4"/>
        <end position="96"/>
    </location>
</feature>
<dbReference type="Gene3D" id="2.60.40.2360">
    <property type="entry name" value="Intracellular proteinase inhibitor BsuPI"/>
    <property type="match status" value="1"/>
</dbReference>
<evidence type="ECO:0000259" key="2">
    <source>
        <dbReference type="Pfam" id="PF12690"/>
    </source>
</evidence>
<reference evidence="3 5" key="1">
    <citation type="journal article" date="2014" name="ISME J.">
        <title>Trehalose/2-sulfotrehalose biosynthesis and glycine-betaine uptake are widely spread mechanisms for osmoadaptation in the Halobacteriales.</title>
        <authorList>
            <person name="Youssef N.H."/>
            <person name="Savage-Ashlock K.N."/>
            <person name="McCully A.L."/>
            <person name="Luedtke B."/>
            <person name="Shaw E.I."/>
            <person name="Hoff W.D."/>
            <person name="Elshahed M.S."/>
        </authorList>
    </citation>
    <scope>NUCLEOTIDE SEQUENCE [LARGE SCALE GENOMIC DNA]</scope>
    <source>
        <strain evidence="3 5">DX253</strain>
    </source>
</reference>
<proteinExistence type="predicted"/>
<name>E7QYV1_HALPU</name>
<dbReference type="AlphaFoldDB" id="E7QYV1"/>
<accession>E7QYV1</accession>
<sequence length="110" mass="12112">MTLESEVTATPTGGAVEFELTVRNPDADSRNVTFRSGLKADFAVLEDGAEIWRASDGKMFTQALQSESFDPDTERTYPGEWPDPSPGQYTVVATLEIMDEDVEARTDFSV</sequence>
<evidence type="ECO:0000313" key="3">
    <source>
        <dbReference type="EMBL" id="EFW90367.1"/>
    </source>
</evidence>
<reference evidence="4" key="3">
    <citation type="submission" date="2016-11" db="EMBL/GenBank/DDBJ databases">
        <authorList>
            <person name="Jaros S."/>
            <person name="Januszkiewicz K."/>
            <person name="Wedrychowicz H."/>
        </authorList>
    </citation>
    <scope>NUCLEOTIDE SEQUENCE [LARGE SCALE GENOMIC DNA]</scope>
    <source>
        <strain evidence="4">DX253</strain>
    </source>
</reference>
<dbReference type="Pfam" id="PF12690">
    <property type="entry name" value="BsuPI"/>
    <property type="match status" value="1"/>
</dbReference>
<evidence type="ECO:0000313" key="6">
    <source>
        <dbReference type="Proteomes" id="UP000184203"/>
    </source>
</evidence>
<gene>
    <name evidence="4" type="ORF">SAMN05444342_0315</name>
    <name evidence="3" type="ORF">ZOD2009_19958</name>
</gene>
<dbReference type="OrthoDB" id="311964at2157"/>
<feature type="region of interest" description="Disordered" evidence="1">
    <location>
        <begin position="68"/>
        <end position="87"/>
    </location>
</feature>
<keyword evidence="6" id="KW-1185">Reference proteome</keyword>
<dbReference type="RefSeq" id="WP_007982850.1">
    <property type="nucleotide sequence ID" value="NZ_AEMG01000028.1"/>
</dbReference>
<dbReference type="EMBL" id="FRAN01000001">
    <property type="protein sequence ID" value="SHK02453.1"/>
    <property type="molecule type" value="Genomic_DNA"/>
</dbReference>
<dbReference type="EMBL" id="AEMG01000028">
    <property type="protein sequence ID" value="EFW90367.1"/>
    <property type="molecule type" value="Genomic_DNA"/>
</dbReference>
<reference evidence="6" key="2">
    <citation type="submission" date="2016-11" db="EMBL/GenBank/DDBJ databases">
        <authorList>
            <person name="Varghese N."/>
            <person name="Submissions S."/>
        </authorList>
    </citation>
    <scope>NUCLEOTIDE SEQUENCE [LARGE SCALE GENOMIC DNA]</scope>
    <source>
        <strain evidence="6">DX253</strain>
    </source>
</reference>
<dbReference type="InterPro" id="IPR038144">
    <property type="entry name" value="IPI"/>
</dbReference>
<evidence type="ECO:0000256" key="1">
    <source>
        <dbReference type="SAM" id="MobiDB-lite"/>
    </source>
</evidence>
<dbReference type="Proteomes" id="UP000003751">
    <property type="component" value="Unassembled WGS sequence"/>
</dbReference>
<dbReference type="PATRIC" id="fig|797209.4.peg.3908"/>
<evidence type="ECO:0000313" key="5">
    <source>
        <dbReference type="Proteomes" id="UP000003751"/>
    </source>
</evidence>
<dbReference type="eggNOG" id="arCOG08936">
    <property type="taxonomic scope" value="Archaea"/>
</dbReference>
<organism evidence="3 5">
    <name type="scientific">Haladaptatus paucihalophilus DX253</name>
    <dbReference type="NCBI Taxonomy" id="797209"/>
    <lineage>
        <taxon>Archaea</taxon>
        <taxon>Methanobacteriati</taxon>
        <taxon>Methanobacteriota</taxon>
        <taxon>Stenosarchaea group</taxon>
        <taxon>Halobacteria</taxon>
        <taxon>Halobacteriales</taxon>
        <taxon>Haladaptataceae</taxon>
        <taxon>Haladaptatus</taxon>
    </lineage>
</organism>
<evidence type="ECO:0000313" key="4">
    <source>
        <dbReference type="EMBL" id="SHK02453.1"/>
    </source>
</evidence>
<protein>
    <submittedName>
        <fullName evidence="4">Intracellular proteinase inhibitor</fullName>
    </submittedName>
</protein>
<dbReference type="InterPro" id="IPR020481">
    <property type="entry name" value="Intracell_prot_inh_BsuPI"/>
</dbReference>